<comment type="caution">
    <text evidence="2">The sequence shown here is derived from an EMBL/GenBank/DDBJ whole genome shotgun (WGS) entry which is preliminary data.</text>
</comment>
<gene>
    <name evidence="2" type="ORF">FZC84_20420</name>
</gene>
<sequence>MIVIMIGILPYLLLYKTDCSGRCPTSCGNSGTDETPQAQPRRLNARPAESGTWSGNQTHLNRIFNPPGTHPKS</sequence>
<dbReference type="Proteomes" id="UP000325182">
    <property type="component" value="Unassembled WGS sequence"/>
</dbReference>
<dbReference type="EMBL" id="VTEG01000025">
    <property type="protein sequence ID" value="TYR96245.1"/>
    <property type="molecule type" value="Genomic_DNA"/>
</dbReference>
<organism evidence="2 3">
    <name type="scientific">Rossellomorea vietnamensis</name>
    <dbReference type="NCBI Taxonomy" id="218284"/>
    <lineage>
        <taxon>Bacteria</taxon>
        <taxon>Bacillati</taxon>
        <taxon>Bacillota</taxon>
        <taxon>Bacilli</taxon>
        <taxon>Bacillales</taxon>
        <taxon>Bacillaceae</taxon>
        <taxon>Rossellomorea</taxon>
    </lineage>
</organism>
<accession>A0A5D4M592</accession>
<feature type="compositionally biased region" description="Polar residues" evidence="1">
    <location>
        <begin position="26"/>
        <end position="38"/>
    </location>
</feature>
<proteinExistence type="predicted"/>
<reference evidence="2 3" key="1">
    <citation type="submission" date="2019-08" db="EMBL/GenBank/DDBJ databases">
        <title>Bacillus genomes from the desert of Cuatro Cienegas, Coahuila.</title>
        <authorList>
            <person name="Olmedo-Alvarez G."/>
        </authorList>
    </citation>
    <scope>NUCLEOTIDE SEQUENCE [LARGE SCALE GENOMIC DNA]</scope>
    <source>
        <strain evidence="2 3">CH128b_4D</strain>
    </source>
</reference>
<evidence type="ECO:0000256" key="1">
    <source>
        <dbReference type="SAM" id="MobiDB-lite"/>
    </source>
</evidence>
<feature type="region of interest" description="Disordered" evidence="1">
    <location>
        <begin position="26"/>
        <end position="73"/>
    </location>
</feature>
<protein>
    <submittedName>
        <fullName evidence="2">Uncharacterized protein</fullName>
    </submittedName>
</protein>
<feature type="compositionally biased region" description="Polar residues" evidence="1">
    <location>
        <begin position="51"/>
        <end position="60"/>
    </location>
</feature>
<name>A0A5D4M592_9BACI</name>
<evidence type="ECO:0000313" key="2">
    <source>
        <dbReference type="EMBL" id="TYR96245.1"/>
    </source>
</evidence>
<dbReference type="AlphaFoldDB" id="A0A5D4M592"/>
<evidence type="ECO:0000313" key="3">
    <source>
        <dbReference type="Proteomes" id="UP000325182"/>
    </source>
</evidence>